<dbReference type="SUPFAM" id="SSF53474">
    <property type="entry name" value="alpha/beta-Hydrolases"/>
    <property type="match status" value="1"/>
</dbReference>
<dbReference type="AlphaFoldDB" id="A0A7K0DT34"/>
<keyword evidence="4" id="KW-1185">Reference proteome</keyword>
<evidence type="ECO:0000259" key="2">
    <source>
        <dbReference type="Pfam" id="PF12697"/>
    </source>
</evidence>
<reference evidence="3 4" key="1">
    <citation type="submission" date="2019-10" db="EMBL/GenBank/DDBJ databases">
        <title>Nocardia macrotermitis sp. nov. and Nocardia aurantia sp. nov., isolated from the gut of fungus growing-termite Macrotermes natalensis.</title>
        <authorList>
            <person name="Benndorf R."/>
            <person name="Schwitalla J."/>
            <person name="Martin K."/>
            <person name="De Beer W."/>
            <person name="Kaster A.-K."/>
            <person name="Vollmers J."/>
            <person name="Poulsen M."/>
            <person name="Beemelmanns C."/>
        </authorList>
    </citation>
    <scope>NUCLEOTIDE SEQUENCE [LARGE SCALE GENOMIC DNA]</scope>
    <source>
        <strain evidence="3 4">RB56</strain>
    </source>
</reference>
<dbReference type="Proteomes" id="UP000431401">
    <property type="component" value="Unassembled WGS sequence"/>
</dbReference>
<feature type="chain" id="PRO_5029798639" description="AB hydrolase-1 domain-containing protein" evidence="1">
    <location>
        <begin position="34"/>
        <end position="271"/>
    </location>
</feature>
<dbReference type="Pfam" id="PF12697">
    <property type="entry name" value="Abhydrolase_6"/>
    <property type="match status" value="1"/>
</dbReference>
<organism evidence="3 4">
    <name type="scientific">Nocardia aurantia</name>
    <dbReference type="NCBI Taxonomy" id="2585199"/>
    <lineage>
        <taxon>Bacteria</taxon>
        <taxon>Bacillati</taxon>
        <taxon>Actinomycetota</taxon>
        <taxon>Actinomycetes</taxon>
        <taxon>Mycobacteriales</taxon>
        <taxon>Nocardiaceae</taxon>
        <taxon>Nocardia</taxon>
    </lineage>
</organism>
<dbReference type="PANTHER" id="PTHR37017">
    <property type="entry name" value="AB HYDROLASE-1 DOMAIN-CONTAINING PROTEIN-RELATED"/>
    <property type="match status" value="1"/>
</dbReference>
<name>A0A7K0DT34_9NOCA</name>
<accession>A0A7K0DT34</accession>
<dbReference type="InterPro" id="IPR000073">
    <property type="entry name" value="AB_hydrolase_1"/>
</dbReference>
<dbReference type="InterPro" id="IPR052897">
    <property type="entry name" value="Sec-Metab_Biosynth_Hydrolase"/>
</dbReference>
<gene>
    <name evidence="3" type="ORF">NRB56_45220</name>
</gene>
<sequence>MRVRSDWRTALLAAMLALTPVAATVSTATPAAAATDTPTIVFVHGAFADSSGWDATIADLRDRGYHAVAVDNPLRGVAGDADAVRAALRAIPGPIVLVGHSYGGAVITNAARGVPNVRALVYVGAFLPDEGESITTAVDPLRFPGGLLGPATIDIRPRPDTVPDVYIKSEDFARVFAADVPPAQQQRMAATQHPLALTAQLDPSGPPAWRTIPSWDLITLDDNAIPPAGQEYLAQRANAHVERVHSSHAVMVAHPGAVTAIVLEATAAVSG</sequence>
<dbReference type="GO" id="GO:0003824">
    <property type="term" value="F:catalytic activity"/>
    <property type="evidence" value="ECO:0007669"/>
    <property type="project" value="UniProtKB-ARBA"/>
</dbReference>
<evidence type="ECO:0000313" key="4">
    <source>
        <dbReference type="Proteomes" id="UP000431401"/>
    </source>
</evidence>
<proteinExistence type="predicted"/>
<protein>
    <recommendedName>
        <fullName evidence="2">AB hydrolase-1 domain-containing protein</fullName>
    </recommendedName>
</protein>
<feature type="domain" description="AB hydrolase-1" evidence="2">
    <location>
        <begin position="40"/>
        <end position="259"/>
    </location>
</feature>
<dbReference type="EMBL" id="WEGI01000010">
    <property type="protein sequence ID" value="MQY28933.1"/>
    <property type="molecule type" value="Genomic_DNA"/>
</dbReference>
<dbReference type="InterPro" id="IPR029058">
    <property type="entry name" value="AB_hydrolase_fold"/>
</dbReference>
<dbReference type="RefSeq" id="WP_227838213.1">
    <property type="nucleotide sequence ID" value="NZ_WEGI01000010.1"/>
</dbReference>
<evidence type="ECO:0000256" key="1">
    <source>
        <dbReference type="SAM" id="SignalP"/>
    </source>
</evidence>
<dbReference type="Gene3D" id="3.40.50.1820">
    <property type="entry name" value="alpha/beta hydrolase"/>
    <property type="match status" value="1"/>
</dbReference>
<comment type="caution">
    <text evidence="3">The sequence shown here is derived from an EMBL/GenBank/DDBJ whole genome shotgun (WGS) entry which is preliminary data.</text>
</comment>
<dbReference type="PANTHER" id="PTHR37017:SF11">
    <property type="entry name" value="ESTERASE_LIPASE_THIOESTERASE DOMAIN-CONTAINING PROTEIN"/>
    <property type="match status" value="1"/>
</dbReference>
<keyword evidence="1" id="KW-0732">Signal</keyword>
<feature type="signal peptide" evidence="1">
    <location>
        <begin position="1"/>
        <end position="33"/>
    </location>
</feature>
<evidence type="ECO:0000313" key="3">
    <source>
        <dbReference type="EMBL" id="MQY28933.1"/>
    </source>
</evidence>